<dbReference type="GO" id="GO:0006355">
    <property type="term" value="P:regulation of DNA-templated transcription"/>
    <property type="evidence" value="ECO:0007669"/>
    <property type="project" value="InterPro"/>
</dbReference>
<dbReference type="SMART" id="SM00421">
    <property type="entry name" value="HTH_LUXR"/>
    <property type="match status" value="1"/>
</dbReference>
<sequence length="212" mass="23389">MNIVIAEDQTLLRDSLKVYLEGNKDFSVIGTVSNGEQAIEICDRLDIDIIIMDVKMPKLNGIEATKQIKKLYPHIKILILTLYESETDILEAIEVGANGYLLKDIEPEALISALKTISFGITIFKYGALTPLLNLVSPLKGDNDIVVEDFSNSEIEVIKLICQGLKNLEIADELGLSLATIKNRVGSILSKTNLNDRTQIVIYAVKNGLLNC</sequence>
<dbReference type="PANTHER" id="PTHR43214">
    <property type="entry name" value="TWO-COMPONENT RESPONSE REGULATOR"/>
    <property type="match status" value="1"/>
</dbReference>
<dbReference type="SMART" id="SM00448">
    <property type="entry name" value="REC"/>
    <property type="match status" value="1"/>
</dbReference>
<dbReference type="AlphaFoldDB" id="A0A5C1QCA8"/>
<keyword evidence="7" id="KW-1185">Reference proteome</keyword>
<gene>
    <name evidence="6" type="ORF">EW093_07485</name>
</gene>
<dbReference type="PROSITE" id="PS50110">
    <property type="entry name" value="RESPONSE_REGULATORY"/>
    <property type="match status" value="1"/>
</dbReference>
<dbReference type="PRINTS" id="PR00038">
    <property type="entry name" value="HTHLUXR"/>
</dbReference>
<name>A0A5C1QCA8_9SPIO</name>
<evidence type="ECO:0000313" key="6">
    <source>
        <dbReference type="EMBL" id="QEN04549.1"/>
    </source>
</evidence>
<dbReference type="Pfam" id="PF00072">
    <property type="entry name" value="Response_reg"/>
    <property type="match status" value="1"/>
</dbReference>
<reference evidence="6 7" key="1">
    <citation type="submission" date="2019-02" db="EMBL/GenBank/DDBJ databases">
        <authorList>
            <person name="Fomenkov A."/>
            <person name="Dubinina G."/>
            <person name="Grabovich M."/>
            <person name="Vincze T."/>
            <person name="Roberts R.J."/>
        </authorList>
    </citation>
    <scope>NUCLEOTIDE SEQUENCE [LARGE SCALE GENOMIC DNA]</scope>
    <source>
        <strain evidence="6 7">P</strain>
    </source>
</reference>
<dbReference type="PANTHER" id="PTHR43214:SF40">
    <property type="entry name" value="TRANSCRIPTIONAL REGULATORY PROTEIN LNRK"/>
    <property type="match status" value="1"/>
</dbReference>
<dbReference type="Proteomes" id="UP000323824">
    <property type="component" value="Chromosome"/>
</dbReference>
<organism evidence="6 7">
    <name type="scientific">Thiospirochaeta perfilievii</name>
    <dbReference type="NCBI Taxonomy" id="252967"/>
    <lineage>
        <taxon>Bacteria</taxon>
        <taxon>Pseudomonadati</taxon>
        <taxon>Spirochaetota</taxon>
        <taxon>Spirochaetia</taxon>
        <taxon>Spirochaetales</taxon>
        <taxon>Spirochaetaceae</taxon>
        <taxon>Thiospirochaeta</taxon>
    </lineage>
</organism>
<reference evidence="6 7" key="2">
    <citation type="submission" date="2019-09" db="EMBL/GenBank/DDBJ databases">
        <title>Complete Genome Sequence and Methylome Analysis of free living Spirochaetas.</title>
        <authorList>
            <person name="Leshcheva N."/>
            <person name="Mikheeva N."/>
        </authorList>
    </citation>
    <scope>NUCLEOTIDE SEQUENCE [LARGE SCALE GENOMIC DNA]</scope>
    <source>
        <strain evidence="6 7">P</strain>
    </source>
</reference>
<dbReference type="InterPro" id="IPR039420">
    <property type="entry name" value="WalR-like"/>
</dbReference>
<evidence type="ECO:0000256" key="1">
    <source>
        <dbReference type="ARBA" id="ARBA00022553"/>
    </source>
</evidence>
<dbReference type="GO" id="GO:0003677">
    <property type="term" value="F:DNA binding"/>
    <property type="evidence" value="ECO:0007669"/>
    <property type="project" value="UniProtKB-KW"/>
</dbReference>
<dbReference type="KEGG" id="sper:EW093_07485"/>
<evidence type="ECO:0000256" key="3">
    <source>
        <dbReference type="PROSITE-ProRule" id="PRU00169"/>
    </source>
</evidence>
<dbReference type="InterPro" id="IPR016032">
    <property type="entry name" value="Sig_transdc_resp-reg_C-effctor"/>
</dbReference>
<dbReference type="Gene3D" id="3.40.50.2300">
    <property type="match status" value="1"/>
</dbReference>
<accession>A0A5C1QCA8</accession>
<dbReference type="OrthoDB" id="9779069at2"/>
<evidence type="ECO:0000259" key="4">
    <source>
        <dbReference type="PROSITE" id="PS50043"/>
    </source>
</evidence>
<dbReference type="PROSITE" id="PS00622">
    <property type="entry name" value="HTH_LUXR_1"/>
    <property type="match status" value="1"/>
</dbReference>
<feature type="modified residue" description="4-aspartylphosphate" evidence="3">
    <location>
        <position position="53"/>
    </location>
</feature>
<dbReference type="SUPFAM" id="SSF46894">
    <property type="entry name" value="C-terminal effector domain of the bipartite response regulators"/>
    <property type="match status" value="1"/>
</dbReference>
<dbReference type="Pfam" id="PF00196">
    <property type="entry name" value="GerE"/>
    <property type="match status" value="1"/>
</dbReference>
<feature type="domain" description="HTH luxR-type" evidence="4">
    <location>
        <begin position="143"/>
        <end position="208"/>
    </location>
</feature>
<dbReference type="EMBL" id="CP035807">
    <property type="protein sequence ID" value="QEN04549.1"/>
    <property type="molecule type" value="Genomic_DNA"/>
</dbReference>
<feature type="domain" description="Response regulatory" evidence="5">
    <location>
        <begin position="2"/>
        <end position="118"/>
    </location>
</feature>
<dbReference type="PROSITE" id="PS50043">
    <property type="entry name" value="HTH_LUXR_2"/>
    <property type="match status" value="1"/>
</dbReference>
<dbReference type="CDD" id="cd06170">
    <property type="entry name" value="LuxR_C_like"/>
    <property type="match status" value="1"/>
</dbReference>
<dbReference type="InterPro" id="IPR058245">
    <property type="entry name" value="NreC/VraR/RcsB-like_REC"/>
</dbReference>
<evidence type="ECO:0000259" key="5">
    <source>
        <dbReference type="PROSITE" id="PS50110"/>
    </source>
</evidence>
<evidence type="ECO:0000313" key="7">
    <source>
        <dbReference type="Proteomes" id="UP000323824"/>
    </source>
</evidence>
<protein>
    <submittedName>
        <fullName evidence="6">Response regulator transcription factor</fullName>
    </submittedName>
</protein>
<dbReference type="InterPro" id="IPR001789">
    <property type="entry name" value="Sig_transdc_resp-reg_receiver"/>
</dbReference>
<dbReference type="RefSeq" id="WP_149567795.1">
    <property type="nucleotide sequence ID" value="NZ_CP035807.1"/>
</dbReference>
<dbReference type="InterPro" id="IPR000792">
    <property type="entry name" value="Tscrpt_reg_LuxR_C"/>
</dbReference>
<dbReference type="GO" id="GO:0000160">
    <property type="term" value="P:phosphorelay signal transduction system"/>
    <property type="evidence" value="ECO:0007669"/>
    <property type="project" value="InterPro"/>
</dbReference>
<dbReference type="SUPFAM" id="SSF52172">
    <property type="entry name" value="CheY-like"/>
    <property type="match status" value="1"/>
</dbReference>
<proteinExistence type="predicted"/>
<keyword evidence="1 3" id="KW-0597">Phosphoprotein</keyword>
<dbReference type="InterPro" id="IPR011006">
    <property type="entry name" value="CheY-like_superfamily"/>
</dbReference>
<keyword evidence="2" id="KW-0238">DNA-binding</keyword>
<evidence type="ECO:0000256" key="2">
    <source>
        <dbReference type="ARBA" id="ARBA00023125"/>
    </source>
</evidence>
<dbReference type="CDD" id="cd17535">
    <property type="entry name" value="REC_NarL-like"/>
    <property type="match status" value="1"/>
</dbReference>